<evidence type="ECO:0000313" key="3">
    <source>
        <dbReference type="Proteomes" id="UP000289152"/>
    </source>
</evidence>
<feature type="compositionally biased region" description="Polar residues" evidence="1">
    <location>
        <begin position="379"/>
        <end position="391"/>
    </location>
</feature>
<proteinExistence type="predicted"/>
<reference evidence="2 3" key="1">
    <citation type="submission" date="2016-06" db="EMBL/GenBank/DDBJ databases">
        <title>Evolution of pathogenesis and genome organization in the Tremellales.</title>
        <authorList>
            <person name="Cuomo C."/>
            <person name="Litvintseva A."/>
            <person name="Heitman J."/>
            <person name="Chen Y."/>
            <person name="Sun S."/>
            <person name="Springer D."/>
            <person name="Dromer F."/>
            <person name="Young S."/>
            <person name="Zeng Q."/>
            <person name="Chapman S."/>
            <person name="Gujja S."/>
            <person name="Saif S."/>
            <person name="Birren B."/>
        </authorList>
    </citation>
    <scope>NUCLEOTIDE SEQUENCE [LARGE SCALE GENOMIC DNA]</scope>
    <source>
        <strain evidence="2 3">ATCC 28783</strain>
    </source>
</reference>
<gene>
    <name evidence="2" type="ORF">M231_02413</name>
</gene>
<feature type="region of interest" description="Disordered" evidence="1">
    <location>
        <begin position="407"/>
        <end position="429"/>
    </location>
</feature>
<sequence length="429" mass="47798">MEHSSGSVASIAKVGTTDRTGKALPGIVNKRLSRGYAANVTECAQYCANASVNFALSVLAYNTSNSNVNRYPAVLALTHTLYDLKGTEITERDRSELLEPFQDMGTTKAGTKGNARSARSRRSSHRVSQSASIAEDKRQNDMIQVNYQILHARADGTTIPWNLMVNQLTNTALWAYQNSDLPSMSHEDMHTACDELKSCLTLWECGKGQAPTQHLKLAYTMTYDYGDQLRMSLHGTFPIVDDEHQIPTFLPKEISAIYEYVFGTVNTLESVVDEEDEESEGDQENEADVWDGGQVQAHPLTLNPEHPMQPYAIMTIEDYKIDQYDQQGPDRMPVTWEGPNEQTYQLDRNYGQGGEGSEGSGSMSFSSDEGDGYIFPPTTMATTQKTQSGTPITKDKVWEMLLEESRVSQLAEQRRQTATEMSGTEDYAW</sequence>
<dbReference type="InParanoid" id="A0A4Q1BQS9"/>
<accession>A0A4Q1BQS9</accession>
<keyword evidence="3" id="KW-1185">Reference proteome</keyword>
<organism evidence="2 3">
    <name type="scientific">Tremella mesenterica</name>
    <name type="common">Jelly fungus</name>
    <dbReference type="NCBI Taxonomy" id="5217"/>
    <lineage>
        <taxon>Eukaryota</taxon>
        <taxon>Fungi</taxon>
        <taxon>Dikarya</taxon>
        <taxon>Basidiomycota</taxon>
        <taxon>Agaricomycotina</taxon>
        <taxon>Tremellomycetes</taxon>
        <taxon>Tremellales</taxon>
        <taxon>Tremellaceae</taxon>
        <taxon>Tremella</taxon>
    </lineage>
</organism>
<dbReference type="VEuPathDB" id="FungiDB:TREMEDRAFT_58644"/>
<evidence type="ECO:0000256" key="1">
    <source>
        <dbReference type="SAM" id="MobiDB-lite"/>
    </source>
</evidence>
<dbReference type="AlphaFoldDB" id="A0A4Q1BQS9"/>
<feature type="region of interest" description="Disordered" evidence="1">
    <location>
        <begin position="344"/>
        <end position="391"/>
    </location>
</feature>
<dbReference type="Proteomes" id="UP000289152">
    <property type="component" value="Unassembled WGS sequence"/>
</dbReference>
<protein>
    <submittedName>
        <fullName evidence="2">Uncharacterized protein</fullName>
    </submittedName>
</protein>
<comment type="caution">
    <text evidence="2">The sequence shown here is derived from an EMBL/GenBank/DDBJ whole genome shotgun (WGS) entry which is preliminary data.</text>
</comment>
<feature type="compositionally biased region" description="Basic and acidic residues" evidence="1">
    <location>
        <begin position="407"/>
        <end position="417"/>
    </location>
</feature>
<name>A0A4Q1BQS9_TREME</name>
<dbReference type="EMBL" id="SDIL01000020">
    <property type="protein sequence ID" value="RXK40299.1"/>
    <property type="molecule type" value="Genomic_DNA"/>
</dbReference>
<feature type="region of interest" description="Disordered" evidence="1">
    <location>
        <begin position="101"/>
        <end position="135"/>
    </location>
</feature>
<evidence type="ECO:0000313" key="2">
    <source>
        <dbReference type="EMBL" id="RXK40299.1"/>
    </source>
</evidence>